<feature type="chain" id="PRO_5044755344" description="Wall-associated receptor kinase galacturonan-binding domain-containing protein" evidence="6">
    <location>
        <begin position="30"/>
        <end position="128"/>
    </location>
</feature>
<keyword evidence="2" id="KW-0812">Transmembrane</keyword>
<sequence>MHRRVLLLITAATALLLLLLLPLPPTASSFSAGNSLSNCNRTFSCSPLVNVSYLFTGGDCPAHCGPPEFHLSCIGDYPELTAGSLTYHVQALNETTACSNTPTPLSTPPSSPLLATAETSPCFMSVRT</sequence>
<evidence type="ECO:0000313" key="9">
    <source>
        <dbReference type="Proteomes" id="UP001634007"/>
    </source>
</evidence>
<name>A0ABD3KF56_EUCGL</name>
<evidence type="ECO:0000256" key="6">
    <source>
        <dbReference type="SAM" id="SignalP"/>
    </source>
</evidence>
<evidence type="ECO:0000256" key="4">
    <source>
        <dbReference type="ARBA" id="ARBA00022989"/>
    </source>
</evidence>
<keyword evidence="5" id="KW-0472">Membrane</keyword>
<keyword evidence="3 6" id="KW-0732">Signal</keyword>
<comment type="caution">
    <text evidence="8">The sequence shown here is derived from an EMBL/GenBank/DDBJ whole genome shotgun (WGS) entry which is preliminary data.</text>
</comment>
<gene>
    <name evidence="8" type="ORF">ACJRO7_024695</name>
</gene>
<keyword evidence="4" id="KW-1133">Transmembrane helix</keyword>
<comment type="subcellular location">
    <subcellularLocation>
        <location evidence="1">Membrane</location>
        <topology evidence="1">Single-pass membrane protein</topology>
    </subcellularLocation>
</comment>
<organism evidence="8 9">
    <name type="scientific">Eucalyptus globulus</name>
    <name type="common">Tasmanian blue gum</name>
    <dbReference type="NCBI Taxonomy" id="34317"/>
    <lineage>
        <taxon>Eukaryota</taxon>
        <taxon>Viridiplantae</taxon>
        <taxon>Streptophyta</taxon>
        <taxon>Embryophyta</taxon>
        <taxon>Tracheophyta</taxon>
        <taxon>Spermatophyta</taxon>
        <taxon>Magnoliopsida</taxon>
        <taxon>eudicotyledons</taxon>
        <taxon>Gunneridae</taxon>
        <taxon>Pentapetalae</taxon>
        <taxon>rosids</taxon>
        <taxon>malvids</taxon>
        <taxon>Myrtales</taxon>
        <taxon>Myrtaceae</taxon>
        <taxon>Myrtoideae</taxon>
        <taxon>Eucalypteae</taxon>
        <taxon>Eucalyptus</taxon>
    </lineage>
</organism>
<dbReference type="EMBL" id="JBJKBG010000006">
    <property type="protein sequence ID" value="KAL3735611.1"/>
    <property type="molecule type" value="Genomic_DNA"/>
</dbReference>
<reference evidence="8 9" key="1">
    <citation type="submission" date="2024-11" db="EMBL/GenBank/DDBJ databases">
        <title>Chromosome-level genome assembly of Eucalyptus globulus Labill. provides insights into its genome evolution.</title>
        <authorList>
            <person name="Li X."/>
        </authorList>
    </citation>
    <scope>NUCLEOTIDE SEQUENCE [LARGE SCALE GENOMIC DNA]</scope>
    <source>
        <strain evidence="8">CL2024</strain>
        <tissue evidence="8">Fresh tender leaves</tissue>
    </source>
</reference>
<dbReference type="Proteomes" id="UP001634007">
    <property type="component" value="Unassembled WGS sequence"/>
</dbReference>
<protein>
    <recommendedName>
        <fullName evidence="7">Wall-associated receptor kinase galacturonan-binding domain-containing protein</fullName>
    </recommendedName>
</protein>
<dbReference type="InterPro" id="IPR025287">
    <property type="entry name" value="WAK_GUB"/>
</dbReference>
<dbReference type="Pfam" id="PF13947">
    <property type="entry name" value="GUB_WAK_bind"/>
    <property type="match status" value="1"/>
</dbReference>
<feature type="signal peptide" evidence="6">
    <location>
        <begin position="1"/>
        <end position="29"/>
    </location>
</feature>
<evidence type="ECO:0000256" key="1">
    <source>
        <dbReference type="ARBA" id="ARBA00004167"/>
    </source>
</evidence>
<feature type="domain" description="Wall-associated receptor kinase galacturonan-binding" evidence="7">
    <location>
        <begin position="39"/>
        <end position="96"/>
    </location>
</feature>
<evidence type="ECO:0000256" key="3">
    <source>
        <dbReference type="ARBA" id="ARBA00022729"/>
    </source>
</evidence>
<dbReference type="AlphaFoldDB" id="A0ABD3KF56"/>
<keyword evidence="9" id="KW-1185">Reference proteome</keyword>
<evidence type="ECO:0000256" key="2">
    <source>
        <dbReference type="ARBA" id="ARBA00022692"/>
    </source>
</evidence>
<evidence type="ECO:0000256" key="5">
    <source>
        <dbReference type="ARBA" id="ARBA00023136"/>
    </source>
</evidence>
<evidence type="ECO:0000259" key="7">
    <source>
        <dbReference type="Pfam" id="PF13947"/>
    </source>
</evidence>
<evidence type="ECO:0000313" key="8">
    <source>
        <dbReference type="EMBL" id="KAL3735611.1"/>
    </source>
</evidence>
<proteinExistence type="predicted"/>
<accession>A0ABD3KF56</accession>
<dbReference type="GO" id="GO:0016020">
    <property type="term" value="C:membrane"/>
    <property type="evidence" value="ECO:0007669"/>
    <property type="project" value="UniProtKB-SubCell"/>
</dbReference>